<dbReference type="InterPro" id="IPR050469">
    <property type="entry name" value="Diguanylate_Cyclase"/>
</dbReference>
<dbReference type="eggNOG" id="COG3706">
    <property type="taxonomic scope" value="Bacteria"/>
</dbReference>
<dbReference type="CDD" id="cd01949">
    <property type="entry name" value="GGDEF"/>
    <property type="match status" value="1"/>
</dbReference>
<dbReference type="PROSITE" id="PS50005">
    <property type="entry name" value="TPR"/>
    <property type="match status" value="2"/>
</dbReference>
<dbReference type="NCBIfam" id="TIGR00254">
    <property type="entry name" value="GGDEF"/>
    <property type="match status" value="1"/>
</dbReference>
<name>I2F5N5_9BACT</name>
<dbReference type="InterPro" id="IPR000160">
    <property type="entry name" value="GGDEF_dom"/>
</dbReference>
<keyword evidence="1" id="KW-0802">TPR repeat</keyword>
<evidence type="ECO:0000256" key="2">
    <source>
        <dbReference type="SAM" id="Coils"/>
    </source>
</evidence>
<dbReference type="HOGENOM" id="CLU_022176_3_0_0"/>
<dbReference type="PANTHER" id="PTHR45138:SF9">
    <property type="entry name" value="DIGUANYLATE CYCLASE DGCM-RELATED"/>
    <property type="match status" value="1"/>
</dbReference>
<feature type="coiled-coil region" evidence="2">
    <location>
        <begin position="327"/>
        <end position="371"/>
    </location>
</feature>
<dbReference type="InterPro" id="IPR043128">
    <property type="entry name" value="Rev_trsase/Diguanyl_cyclase"/>
</dbReference>
<proteinExistence type="predicted"/>
<dbReference type="STRING" id="660470.Theba_1566"/>
<dbReference type="SMART" id="SM00028">
    <property type="entry name" value="TPR"/>
    <property type="match status" value="5"/>
</dbReference>
<keyword evidence="5" id="KW-1185">Reference proteome</keyword>
<sequence length="526" mass="60039">MEDNTEIKDRVVELLTEYMSVPESDLSLKITYLNKAISSLNHQGNTLAAHGIVEREIRRFDNCDSLEMAVLLNSMIKLSALVGDFAGAVEYSRRAQTICREKEEEGLLTRVLINTSGIYFKMKEYDKAFSNANKALQMARKNGDETNTACCLNNIAVILENSETDKSGIPYLEEAILIKEKNNMKDELPNSYLNLAELYYNSGKKKEASELLQRATTMARENGDERALTETMKYRARFLKAEGELFSALELLTGVSEYHQKNGNNTELLDILNEISSIHELMGNANEALQTFKLITELNRTIFKEEQARSLAQLESSFEARENLREMHSLLEQNSELRRVNEEISEKNNELHDMKRRLEKTNKLLERQAETDSLTGLLNHRKMRTTVENEIARAERYGTPLTMIMIDLDNFKFVNDSYGHLKGDEVLSEIGRIIKSSIRKNDFAFRYGGEEFLVLLPLADLDKATEVYSRLKESFREELEITVSFSAGAREWNGESADKYIAVVDKLLYEAKTKGKDRLETSQATS</sequence>
<feature type="repeat" description="TPR" evidence="1">
    <location>
        <begin position="109"/>
        <end position="142"/>
    </location>
</feature>
<gene>
    <name evidence="4" type="ORF">Theba_1566</name>
</gene>
<dbReference type="SUPFAM" id="SSF48452">
    <property type="entry name" value="TPR-like"/>
    <property type="match status" value="2"/>
</dbReference>
<dbReference type="InterPro" id="IPR011990">
    <property type="entry name" value="TPR-like_helical_dom_sf"/>
</dbReference>
<dbReference type="RefSeq" id="WP_014731145.1">
    <property type="nucleotide sequence ID" value="NC_017934.1"/>
</dbReference>
<dbReference type="GO" id="GO:0052621">
    <property type="term" value="F:diguanylate cyclase activity"/>
    <property type="evidence" value="ECO:0007669"/>
    <property type="project" value="TreeGrafter"/>
</dbReference>
<feature type="repeat" description="TPR" evidence="1">
    <location>
        <begin position="189"/>
        <end position="222"/>
    </location>
</feature>
<dbReference type="PANTHER" id="PTHR45138">
    <property type="entry name" value="REGULATORY COMPONENTS OF SENSORY TRANSDUCTION SYSTEM"/>
    <property type="match status" value="1"/>
</dbReference>
<dbReference type="FunFam" id="3.30.70.270:FF:000001">
    <property type="entry name" value="Diguanylate cyclase domain protein"/>
    <property type="match status" value="1"/>
</dbReference>
<dbReference type="AlphaFoldDB" id="I2F5N5"/>
<dbReference type="InterPro" id="IPR029787">
    <property type="entry name" value="Nucleotide_cyclase"/>
</dbReference>
<reference evidence="4 5" key="1">
    <citation type="journal article" date="2012" name="Genome Biol. Evol.">
        <title>Genome Sequence of the Mesophilic Thermotogales Bacterium Mesotoga prima MesG1.Ag.4.2 Reveals the Largest Thermotogales Genome To Date.</title>
        <authorList>
            <person name="Zhaxybayeva O."/>
            <person name="Swithers K.S."/>
            <person name="Foght J."/>
            <person name="Green A.G."/>
            <person name="Bruce D."/>
            <person name="Detter C."/>
            <person name="Han S."/>
            <person name="Teshima H."/>
            <person name="Han J."/>
            <person name="Woyke T."/>
            <person name="Pitluck S."/>
            <person name="Nolan M."/>
            <person name="Ivanova N."/>
            <person name="Pati A."/>
            <person name="Land M.L."/>
            <person name="Dlutek M."/>
            <person name="Doolittle W.F."/>
            <person name="Noll K.M."/>
            <person name="Nesbo C.L."/>
        </authorList>
    </citation>
    <scope>NUCLEOTIDE SEQUENCE [LARGE SCALE GENOMIC DNA]</scope>
    <source>
        <strain evidence="5">mesG1.Ag.4.2</strain>
    </source>
</reference>
<evidence type="ECO:0000313" key="5">
    <source>
        <dbReference type="Proteomes" id="UP000002881"/>
    </source>
</evidence>
<dbReference type="Gene3D" id="1.25.40.10">
    <property type="entry name" value="Tetratricopeptide repeat domain"/>
    <property type="match status" value="1"/>
</dbReference>
<dbReference type="eggNOG" id="COG0457">
    <property type="taxonomic scope" value="Bacteria"/>
</dbReference>
<evidence type="ECO:0000313" key="4">
    <source>
        <dbReference type="EMBL" id="AFK07238.1"/>
    </source>
</evidence>
<dbReference type="Proteomes" id="UP000002881">
    <property type="component" value="Chromosome"/>
</dbReference>
<feature type="domain" description="GGDEF" evidence="3">
    <location>
        <begin position="399"/>
        <end position="524"/>
    </location>
</feature>
<dbReference type="SUPFAM" id="SSF55073">
    <property type="entry name" value="Nucleotide cyclase"/>
    <property type="match status" value="1"/>
</dbReference>
<accession>I2F5N5</accession>
<evidence type="ECO:0000259" key="3">
    <source>
        <dbReference type="PROSITE" id="PS50887"/>
    </source>
</evidence>
<protein>
    <submittedName>
        <fullName evidence="4">Diguanylate cyclase (GGDEF) domain-containing protein</fullName>
    </submittedName>
</protein>
<dbReference type="InterPro" id="IPR026000">
    <property type="entry name" value="Apc5_dom"/>
</dbReference>
<dbReference type="Gene3D" id="3.30.70.270">
    <property type="match status" value="1"/>
</dbReference>
<keyword evidence="2" id="KW-0175">Coiled coil</keyword>
<dbReference type="Pfam" id="PF00990">
    <property type="entry name" value="GGDEF"/>
    <property type="match status" value="1"/>
</dbReference>
<dbReference type="Pfam" id="PF12862">
    <property type="entry name" value="ANAPC5"/>
    <property type="match status" value="2"/>
</dbReference>
<dbReference type="KEGG" id="mpg:Theba_1566"/>
<evidence type="ECO:0000256" key="1">
    <source>
        <dbReference type="PROSITE-ProRule" id="PRU00339"/>
    </source>
</evidence>
<dbReference type="InterPro" id="IPR019734">
    <property type="entry name" value="TPR_rpt"/>
</dbReference>
<dbReference type="SMART" id="SM00267">
    <property type="entry name" value="GGDEF"/>
    <property type="match status" value="1"/>
</dbReference>
<organism evidence="4 5">
    <name type="scientific">Mesotoga prima MesG1.Ag.4.2</name>
    <dbReference type="NCBI Taxonomy" id="660470"/>
    <lineage>
        <taxon>Bacteria</taxon>
        <taxon>Thermotogati</taxon>
        <taxon>Thermotogota</taxon>
        <taxon>Thermotogae</taxon>
        <taxon>Kosmotogales</taxon>
        <taxon>Kosmotogaceae</taxon>
        <taxon>Mesotoga</taxon>
    </lineage>
</organism>
<dbReference type="GeneID" id="87107363"/>
<dbReference type="EMBL" id="CP003532">
    <property type="protein sequence ID" value="AFK07238.1"/>
    <property type="molecule type" value="Genomic_DNA"/>
</dbReference>
<dbReference type="PROSITE" id="PS50887">
    <property type="entry name" value="GGDEF"/>
    <property type="match status" value="1"/>
</dbReference>